<dbReference type="Gene3D" id="3.40.50.620">
    <property type="entry name" value="HUPs"/>
    <property type="match status" value="1"/>
</dbReference>
<protein>
    <submittedName>
        <fullName evidence="3">Universal stress protein</fullName>
    </submittedName>
</protein>
<sequence length="253" mass="26739">MSQLHCKSVVVGVDGSRSAINAATWAIDEAISREMPLRLVYVIPREEGATGRPSDWEVERGDRALGQAEGAVQATGKPVEIETALLSGDPEEVLINESQDAALLCAGISSHIWGTEGSLGSTAAALAAGAHCPVALIRGDAAESTAHGVITVVLNDEPDNDAVVHRAMEEGRLRKATVRQIDRRRSSWVRRYPDVHVELVAGGTGVTFDENHGSTVDLAVVGRADADTIAALGELNCHPIPGYPDCSVLLVRQ</sequence>
<organism evidence="3 4">
    <name type="scientific">Mycobacterium simiae</name>
    <name type="common">Mycobacterium habana</name>
    <dbReference type="NCBI Taxonomy" id="1784"/>
    <lineage>
        <taxon>Bacteria</taxon>
        <taxon>Bacillati</taxon>
        <taxon>Actinomycetota</taxon>
        <taxon>Actinomycetes</taxon>
        <taxon>Mycobacteriales</taxon>
        <taxon>Mycobacteriaceae</taxon>
        <taxon>Mycobacterium</taxon>
        <taxon>Mycobacterium simiae complex</taxon>
    </lineage>
</organism>
<evidence type="ECO:0000313" key="3">
    <source>
        <dbReference type="EMBL" id="ORJ64755.1"/>
    </source>
</evidence>
<keyword evidence="4" id="KW-1185">Reference proteome</keyword>
<gene>
    <name evidence="3" type="ORF">B5M45_00300</name>
</gene>
<comment type="similarity">
    <text evidence="1">Belongs to the universal stress protein A family.</text>
</comment>
<evidence type="ECO:0000259" key="2">
    <source>
        <dbReference type="Pfam" id="PF00582"/>
    </source>
</evidence>
<evidence type="ECO:0000313" key="4">
    <source>
        <dbReference type="Proteomes" id="UP000193040"/>
    </source>
</evidence>
<dbReference type="Proteomes" id="UP000193040">
    <property type="component" value="Unassembled WGS sequence"/>
</dbReference>
<accession>A0A1X0YH30</accession>
<dbReference type="PANTHER" id="PTHR46268">
    <property type="entry name" value="STRESS RESPONSE PROTEIN NHAX"/>
    <property type="match status" value="1"/>
</dbReference>
<dbReference type="InterPro" id="IPR006015">
    <property type="entry name" value="Universal_stress_UspA"/>
</dbReference>
<evidence type="ECO:0000256" key="1">
    <source>
        <dbReference type="ARBA" id="ARBA00008791"/>
    </source>
</evidence>
<dbReference type="Pfam" id="PF00582">
    <property type="entry name" value="Usp"/>
    <property type="match status" value="1"/>
</dbReference>
<dbReference type="AlphaFoldDB" id="A0A1X0YH30"/>
<dbReference type="PANTHER" id="PTHR46268:SF6">
    <property type="entry name" value="UNIVERSAL STRESS PROTEIN UP12"/>
    <property type="match status" value="1"/>
</dbReference>
<reference evidence="3 4" key="1">
    <citation type="submission" date="2017-03" db="EMBL/GenBank/DDBJ databases">
        <title>Genomic insights into Mycobacterium simiae human colonization.</title>
        <authorList>
            <person name="Steffani J.L."/>
            <person name="Brunck M.E."/>
            <person name="Cruz E."/>
            <person name="Montiel R."/>
            <person name="Barona F."/>
        </authorList>
    </citation>
    <scope>NUCLEOTIDE SEQUENCE [LARGE SCALE GENOMIC DNA]</scope>
    <source>
        <strain evidence="3 4">MsiGto</strain>
    </source>
</reference>
<proteinExistence type="inferred from homology"/>
<dbReference type="EMBL" id="MZZM01000001">
    <property type="protein sequence ID" value="ORJ64755.1"/>
    <property type="molecule type" value="Genomic_DNA"/>
</dbReference>
<dbReference type="SUPFAM" id="SSF52402">
    <property type="entry name" value="Adenine nucleotide alpha hydrolases-like"/>
    <property type="match status" value="1"/>
</dbReference>
<dbReference type="InterPro" id="IPR014729">
    <property type="entry name" value="Rossmann-like_a/b/a_fold"/>
</dbReference>
<comment type="caution">
    <text evidence="3">The sequence shown here is derived from an EMBL/GenBank/DDBJ whole genome shotgun (WGS) entry which is preliminary data.</text>
</comment>
<dbReference type="InterPro" id="IPR006016">
    <property type="entry name" value="UspA"/>
</dbReference>
<feature type="domain" description="UspA" evidence="2">
    <location>
        <begin position="7"/>
        <end position="138"/>
    </location>
</feature>
<dbReference type="RefSeq" id="WP_084946621.1">
    <property type="nucleotide sequence ID" value="NZ_MZZM01000001.1"/>
</dbReference>
<dbReference type="STRING" id="1784.VC42_02785"/>
<name>A0A1X0YH30_MYCSI</name>
<dbReference type="PRINTS" id="PR01438">
    <property type="entry name" value="UNVRSLSTRESS"/>
</dbReference>